<name>A0A7S3DIH5_9EUKA</name>
<organism evidence="5">
    <name type="scientific">Palpitomonas bilix</name>
    <dbReference type="NCBI Taxonomy" id="652834"/>
    <lineage>
        <taxon>Eukaryota</taxon>
        <taxon>Eukaryota incertae sedis</taxon>
    </lineage>
</organism>
<accession>A0A7S3DIH5</accession>
<dbReference type="GO" id="GO:0016787">
    <property type="term" value="F:hydrolase activity"/>
    <property type="evidence" value="ECO:0007669"/>
    <property type="project" value="UniProtKB-KW"/>
</dbReference>
<keyword evidence="2" id="KW-0378">Hydrolase</keyword>
<dbReference type="InterPro" id="IPR027417">
    <property type="entry name" value="P-loop_NTPase"/>
</dbReference>
<dbReference type="SUPFAM" id="SSF52540">
    <property type="entry name" value="P-loop containing nucleoside triphosphate hydrolases"/>
    <property type="match status" value="2"/>
</dbReference>
<dbReference type="InterPro" id="IPR014001">
    <property type="entry name" value="Helicase_ATP-bd"/>
</dbReference>
<dbReference type="GO" id="GO:0008094">
    <property type="term" value="F:ATP-dependent activity, acting on DNA"/>
    <property type="evidence" value="ECO:0007669"/>
    <property type="project" value="TreeGrafter"/>
</dbReference>
<dbReference type="GO" id="GO:0006289">
    <property type="term" value="P:nucleotide-excision repair"/>
    <property type="evidence" value="ECO:0007669"/>
    <property type="project" value="TreeGrafter"/>
</dbReference>
<dbReference type="PANTHER" id="PTHR45626">
    <property type="entry name" value="TRANSCRIPTION TERMINATION FACTOR 2-RELATED"/>
    <property type="match status" value="1"/>
</dbReference>
<protein>
    <recommendedName>
        <fullName evidence="4">Helicase ATP-binding domain-containing protein</fullName>
    </recommendedName>
</protein>
<evidence type="ECO:0000256" key="2">
    <source>
        <dbReference type="ARBA" id="ARBA00022801"/>
    </source>
</evidence>
<gene>
    <name evidence="5" type="ORF">PBIL07802_LOCUS20526</name>
</gene>
<evidence type="ECO:0000313" key="5">
    <source>
        <dbReference type="EMBL" id="CAE0258263.1"/>
    </source>
</evidence>
<dbReference type="GO" id="GO:0005524">
    <property type="term" value="F:ATP binding"/>
    <property type="evidence" value="ECO:0007669"/>
    <property type="project" value="UniProtKB-KW"/>
</dbReference>
<feature type="domain" description="Helicase ATP-binding" evidence="4">
    <location>
        <begin position="1"/>
        <end position="74"/>
    </location>
</feature>
<dbReference type="PROSITE" id="PS51192">
    <property type="entry name" value="HELICASE_ATP_BIND_1"/>
    <property type="match status" value="1"/>
</dbReference>
<evidence type="ECO:0000259" key="4">
    <source>
        <dbReference type="PROSITE" id="PS51192"/>
    </source>
</evidence>
<proteinExistence type="predicted"/>
<dbReference type="EMBL" id="HBIB01031723">
    <property type="protein sequence ID" value="CAE0258263.1"/>
    <property type="molecule type" value="Transcribed_RNA"/>
</dbReference>
<dbReference type="Pfam" id="PF00176">
    <property type="entry name" value="SNF2-rel_dom"/>
    <property type="match status" value="1"/>
</dbReference>
<reference evidence="5" key="1">
    <citation type="submission" date="2021-01" db="EMBL/GenBank/DDBJ databases">
        <authorList>
            <person name="Corre E."/>
            <person name="Pelletier E."/>
            <person name="Niang G."/>
            <person name="Scheremetjew M."/>
            <person name="Finn R."/>
            <person name="Kale V."/>
            <person name="Holt S."/>
            <person name="Cochrane G."/>
            <person name="Meng A."/>
            <person name="Brown T."/>
            <person name="Cohen L."/>
        </authorList>
    </citation>
    <scope>NUCLEOTIDE SEQUENCE</scope>
    <source>
        <strain evidence="5">NIES-2562</strain>
    </source>
</reference>
<evidence type="ECO:0000256" key="1">
    <source>
        <dbReference type="ARBA" id="ARBA00022741"/>
    </source>
</evidence>
<dbReference type="InterPro" id="IPR000330">
    <property type="entry name" value="SNF2_N"/>
</dbReference>
<dbReference type="AlphaFoldDB" id="A0A7S3DIH5"/>
<dbReference type="GO" id="GO:0005634">
    <property type="term" value="C:nucleus"/>
    <property type="evidence" value="ECO:0007669"/>
    <property type="project" value="TreeGrafter"/>
</dbReference>
<dbReference type="Gene3D" id="3.40.50.10810">
    <property type="entry name" value="Tandem AAA-ATPase domain"/>
    <property type="match status" value="1"/>
</dbReference>
<evidence type="ECO:0000256" key="3">
    <source>
        <dbReference type="ARBA" id="ARBA00022840"/>
    </source>
</evidence>
<dbReference type="PANTHER" id="PTHR45626:SF12">
    <property type="entry name" value="DNA REPAIR PROTEIN RAD16"/>
    <property type="match status" value="1"/>
</dbReference>
<dbReference type="InterPro" id="IPR050628">
    <property type="entry name" value="SNF2_RAD54_helicase_TF"/>
</dbReference>
<keyword evidence="3" id="KW-0067">ATP-binding</keyword>
<sequence>MKRKGELIKVPSPLHTRHWYRIVLDEAHSIKDRYCSTARSAVMLDSTYRWCLSGTPLQNRVGELYSLIRFLRIYPYSYYFCKKCECKSLSWPFRMSDTCMHCEHKSMSHFCWWNRYILNPITKWGYEFEGADAMKTLSKVLRRIMLRRTKVEKAADLKLPPREVLIRWEELDAEENDFYESIYMQSKRKFMSYVEEDTLGTHYANVFELLIRLRQAVDHPYLVVQKGSSTDEKDEICELCSNPFEDPIKV</sequence>
<keyword evidence="1" id="KW-0547">Nucleotide-binding</keyword>
<dbReference type="InterPro" id="IPR038718">
    <property type="entry name" value="SNF2-like_sf"/>
</dbReference>